<dbReference type="Proteomes" id="UP001300745">
    <property type="component" value="Unassembled WGS sequence"/>
</dbReference>
<dbReference type="RefSeq" id="WP_266000058.1">
    <property type="nucleotide sequence ID" value="NZ_JAPJDN010000035.1"/>
</dbReference>
<proteinExistence type="predicted"/>
<dbReference type="InterPro" id="IPR023631">
    <property type="entry name" value="Amidase_dom"/>
</dbReference>
<evidence type="ECO:0000313" key="3">
    <source>
        <dbReference type="Proteomes" id="UP001300745"/>
    </source>
</evidence>
<dbReference type="EMBL" id="JAPJDO010000035">
    <property type="protein sequence ID" value="MCX2940229.1"/>
    <property type="molecule type" value="Genomic_DNA"/>
</dbReference>
<gene>
    <name evidence="2" type="ORF">ORI27_26380</name>
</gene>
<protein>
    <submittedName>
        <fullName evidence="2">Amidase family protein</fullName>
    </submittedName>
</protein>
<sequence length="71" mass="7323">MTDRCAASISRHCASALSRNEAVSVPAGFTSDGLPIGMQLLGPPGSEPLLLSVADALMAANPHVARQPPNW</sequence>
<keyword evidence="3" id="KW-1185">Reference proteome</keyword>
<dbReference type="InterPro" id="IPR036928">
    <property type="entry name" value="AS_sf"/>
</dbReference>
<feature type="domain" description="Amidase" evidence="1">
    <location>
        <begin position="15"/>
        <end position="51"/>
    </location>
</feature>
<dbReference type="Gene3D" id="3.90.1300.10">
    <property type="entry name" value="Amidase signature (AS) domain"/>
    <property type="match status" value="1"/>
</dbReference>
<organism evidence="2 3">
    <name type="scientific">Mycobacterium pinniadriaticum</name>
    <dbReference type="NCBI Taxonomy" id="2994102"/>
    <lineage>
        <taxon>Bacteria</taxon>
        <taxon>Bacillati</taxon>
        <taxon>Actinomycetota</taxon>
        <taxon>Actinomycetes</taxon>
        <taxon>Mycobacteriales</taxon>
        <taxon>Mycobacteriaceae</taxon>
        <taxon>Mycobacterium</taxon>
    </lineage>
</organism>
<name>A0ABT3SL30_9MYCO</name>
<dbReference type="SUPFAM" id="SSF75304">
    <property type="entry name" value="Amidase signature (AS) enzymes"/>
    <property type="match status" value="1"/>
</dbReference>
<comment type="caution">
    <text evidence="2">The sequence shown here is derived from an EMBL/GenBank/DDBJ whole genome shotgun (WGS) entry which is preliminary data.</text>
</comment>
<evidence type="ECO:0000313" key="2">
    <source>
        <dbReference type="EMBL" id="MCX2940229.1"/>
    </source>
</evidence>
<dbReference type="Pfam" id="PF01425">
    <property type="entry name" value="Amidase"/>
    <property type="match status" value="1"/>
</dbReference>
<accession>A0ABT3SL30</accession>
<evidence type="ECO:0000259" key="1">
    <source>
        <dbReference type="Pfam" id="PF01425"/>
    </source>
</evidence>
<reference evidence="2 3" key="1">
    <citation type="submission" date="2022-11" db="EMBL/GenBank/DDBJ databases">
        <title>Mycobacterium sp. nov.</title>
        <authorList>
            <person name="Papic B."/>
            <person name="Spicic S."/>
            <person name="Duvnjak S."/>
        </authorList>
    </citation>
    <scope>NUCLEOTIDE SEQUENCE [LARGE SCALE GENOMIC DNA]</scope>
    <source>
        <strain evidence="2 3">CVI_P4</strain>
    </source>
</reference>